<evidence type="ECO:0000313" key="8">
    <source>
        <dbReference type="Proteomes" id="UP001153737"/>
    </source>
</evidence>
<evidence type="ECO:0000313" key="7">
    <source>
        <dbReference type="EMBL" id="CAH1155609.1"/>
    </source>
</evidence>
<reference evidence="7" key="2">
    <citation type="submission" date="2022-10" db="EMBL/GenBank/DDBJ databases">
        <authorList>
            <consortium name="ENA_rothamsted_submissions"/>
            <consortium name="culmorum"/>
            <person name="King R."/>
        </authorList>
    </citation>
    <scope>NUCLEOTIDE SEQUENCE</scope>
</reference>
<dbReference type="OrthoDB" id="9983138at2759"/>
<comment type="subcellular location">
    <subcellularLocation>
        <location evidence="2">Cytoplasm</location>
        <location evidence="2">Stress granule</location>
    </subcellularLocation>
    <subcellularLocation>
        <location evidence="1">Nucleus</location>
    </subcellularLocation>
</comment>
<evidence type="ECO:0000256" key="6">
    <source>
        <dbReference type="SAM" id="MobiDB-lite"/>
    </source>
</evidence>
<dbReference type="GO" id="GO:0005634">
    <property type="term" value="C:nucleus"/>
    <property type="evidence" value="ECO:0007669"/>
    <property type="project" value="UniProtKB-SubCell"/>
</dbReference>
<dbReference type="EMBL" id="OU896708">
    <property type="protein sequence ID" value="CAH1155609.1"/>
    <property type="molecule type" value="Genomic_DNA"/>
</dbReference>
<comment type="similarity">
    <text evidence="3">Belongs to the MCRIP family.</text>
</comment>
<sequence>MYNIKGPSKTVPKPARRGISQNMEHFREKNKETDIEENEMNHIPKPTFLKKSSPTGQRSESISPQHEEIVNFINESWNSVCAELEQEIAFSEDSSNGENVICYYEDEPCLFLQDFKPFDLESWWGKRLYDYVISSENTKS</sequence>
<evidence type="ECO:0000256" key="5">
    <source>
        <dbReference type="ARBA" id="ARBA00023242"/>
    </source>
</evidence>
<protein>
    <submittedName>
        <fullName evidence="7">Uncharacterized protein</fullName>
    </submittedName>
</protein>
<organism evidence="7 8">
    <name type="scientific">Phaedon cochleariae</name>
    <name type="common">Mustard beetle</name>
    <dbReference type="NCBI Taxonomy" id="80249"/>
    <lineage>
        <taxon>Eukaryota</taxon>
        <taxon>Metazoa</taxon>
        <taxon>Ecdysozoa</taxon>
        <taxon>Arthropoda</taxon>
        <taxon>Hexapoda</taxon>
        <taxon>Insecta</taxon>
        <taxon>Pterygota</taxon>
        <taxon>Neoptera</taxon>
        <taxon>Endopterygota</taxon>
        <taxon>Coleoptera</taxon>
        <taxon>Polyphaga</taxon>
        <taxon>Cucujiformia</taxon>
        <taxon>Chrysomeloidea</taxon>
        <taxon>Chrysomelidae</taxon>
        <taxon>Chrysomelinae</taxon>
        <taxon>Chrysomelini</taxon>
        <taxon>Phaedon</taxon>
    </lineage>
</organism>
<dbReference type="Pfam" id="PF14799">
    <property type="entry name" value="FAM195"/>
    <property type="match status" value="1"/>
</dbReference>
<keyword evidence="4" id="KW-0963">Cytoplasm</keyword>
<evidence type="ECO:0000256" key="2">
    <source>
        <dbReference type="ARBA" id="ARBA00004210"/>
    </source>
</evidence>
<accession>A0A9P0GM98</accession>
<keyword evidence="8" id="KW-1185">Reference proteome</keyword>
<feature type="region of interest" description="Disordered" evidence="6">
    <location>
        <begin position="1"/>
        <end position="63"/>
    </location>
</feature>
<evidence type="ECO:0000256" key="3">
    <source>
        <dbReference type="ARBA" id="ARBA00010821"/>
    </source>
</evidence>
<dbReference type="Proteomes" id="UP001153737">
    <property type="component" value="Chromosome 2"/>
</dbReference>
<keyword evidence="5" id="KW-0539">Nucleus</keyword>
<dbReference type="GO" id="GO:0010494">
    <property type="term" value="C:cytoplasmic stress granule"/>
    <property type="evidence" value="ECO:0007669"/>
    <property type="project" value="UniProtKB-SubCell"/>
</dbReference>
<evidence type="ECO:0000256" key="1">
    <source>
        <dbReference type="ARBA" id="ARBA00004123"/>
    </source>
</evidence>
<proteinExistence type="inferred from homology"/>
<dbReference type="InterPro" id="IPR029428">
    <property type="entry name" value="MCRIP"/>
</dbReference>
<gene>
    <name evidence="7" type="ORF">PHAECO_LOCUS6214</name>
</gene>
<dbReference type="AlphaFoldDB" id="A0A9P0GM98"/>
<reference evidence="7" key="1">
    <citation type="submission" date="2022-01" db="EMBL/GenBank/DDBJ databases">
        <authorList>
            <person name="King R."/>
        </authorList>
    </citation>
    <scope>NUCLEOTIDE SEQUENCE</scope>
</reference>
<feature type="compositionally biased region" description="Polar residues" evidence="6">
    <location>
        <begin position="50"/>
        <end position="63"/>
    </location>
</feature>
<feature type="compositionally biased region" description="Basic and acidic residues" evidence="6">
    <location>
        <begin position="24"/>
        <end position="33"/>
    </location>
</feature>
<evidence type="ECO:0000256" key="4">
    <source>
        <dbReference type="ARBA" id="ARBA00022490"/>
    </source>
</evidence>
<name>A0A9P0GM98_PHACE</name>